<dbReference type="GO" id="GO:0015297">
    <property type="term" value="F:antiporter activity"/>
    <property type="evidence" value="ECO:0007669"/>
    <property type="project" value="InterPro"/>
</dbReference>
<dbReference type="EnsemblProtists" id="EKX36277">
    <property type="protein sequence ID" value="EKX36277"/>
    <property type="gene ID" value="GUITHDRAFT_90014"/>
</dbReference>
<dbReference type="RefSeq" id="XP_005823257.1">
    <property type="nucleotide sequence ID" value="XM_005823200.1"/>
</dbReference>
<dbReference type="GeneID" id="17293071"/>
<dbReference type="OrthoDB" id="423427at2759"/>
<feature type="transmembrane region" description="Helical" evidence="6">
    <location>
        <begin position="325"/>
        <end position="344"/>
    </location>
</feature>
<evidence type="ECO:0000256" key="6">
    <source>
        <dbReference type="SAM" id="Phobius"/>
    </source>
</evidence>
<dbReference type="GO" id="GO:0016020">
    <property type="term" value="C:membrane"/>
    <property type="evidence" value="ECO:0007669"/>
    <property type="project" value="UniProtKB-SubCell"/>
</dbReference>
<evidence type="ECO:0000313" key="8">
    <source>
        <dbReference type="EnsemblProtists" id="EKX36277"/>
    </source>
</evidence>
<dbReference type="InterPro" id="IPR002528">
    <property type="entry name" value="MATE_fam"/>
</dbReference>
<feature type="transmembrane region" description="Helical" evidence="6">
    <location>
        <begin position="391"/>
        <end position="411"/>
    </location>
</feature>
<feature type="transmembrane region" description="Helical" evidence="6">
    <location>
        <begin position="144"/>
        <end position="163"/>
    </location>
</feature>
<sequence length="455" mass="48566">MKGGSDEGEELHSTQDMLRFAIPALGIFIAGPLLSVIDTVFISKTAVDEVRSLAALQPAAFICDMSVFLLGFLARATTGRVSRAIVRDSSGEETRAEMRRALSLALIVGLTLSCILFTFAPMLLSKMLGVDPRLIEPATEYVRYRAPGVPAAVLSYVVIAGLLCTKDSVTPLRSVLWSGAANVVGDAIFCHYMRGGLAGAALATSISQCLGACLQLMSAREKRILPDLTSILHLPRAVLSYFNPLFVYVGPLATISLTRAYGFTLMTKRVSSLSPQKIGAYQVLFQLFAFFAFFGEPLSQTAQTTLPRLLDAGDSKGAWKVMGNLGSLSLIASVLVGSVFATLATVGNGLFVTDLAIRQAMREASHVVTGCIVVLMFSASLDGAMLAGREFGWVVGTSIVTLFVLAAMLKFHGDSLAGVWLGFGSRVLIYCFACCFRLMGLAERCATRHSAQEGP</sequence>
<dbReference type="Proteomes" id="UP000011087">
    <property type="component" value="Unassembled WGS sequence"/>
</dbReference>
<dbReference type="AlphaFoldDB" id="L1IJL6"/>
<dbReference type="GO" id="GO:0042910">
    <property type="term" value="F:xenobiotic transmembrane transporter activity"/>
    <property type="evidence" value="ECO:0007669"/>
    <property type="project" value="InterPro"/>
</dbReference>
<evidence type="ECO:0000256" key="1">
    <source>
        <dbReference type="ARBA" id="ARBA00004141"/>
    </source>
</evidence>
<dbReference type="PANTHER" id="PTHR42893:SF9">
    <property type="entry name" value="PROTEIN DETOXIFICATION 46, CHLOROPLASTIC"/>
    <property type="match status" value="1"/>
</dbReference>
<dbReference type="HOGENOM" id="CLU_012893_15_1_1"/>
<dbReference type="Pfam" id="PF01554">
    <property type="entry name" value="MatE"/>
    <property type="match status" value="1"/>
</dbReference>
<name>L1IJL6_GUITC</name>
<gene>
    <name evidence="7" type="ORF">GUITHDRAFT_90014</name>
</gene>
<reference evidence="9" key="2">
    <citation type="submission" date="2012-11" db="EMBL/GenBank/DDBJ databases">
        <authorList>
            <person name="Kuo A."/>
            <person name="Curtis B.A."/>
            <person name="Tanifuji G."/>
            <person name="Burki F."/>
            <person name="Gruber A."/>
            <person name="Irimia M."/>
            <person name="Maruyama S."/>
            <person name="Arias M.C."/>
            <person name="Ball S.G."/>
            <person name="Gile G.H."/>
            <person name="Hirakawa Y."/>
            <person name="Hopkins J.F."/>
            <person name="Rensing S.A."/>
            <person name="Schmutz J."/>
            <person name="Symeonidi A."/>
            <person name="Elias M."/>
            <person name="Eveleigh R.J."/>
            <person name="Herman E.K."/>
            <person name="Klute M.J."/>
            <person name="Nakayama T."/>
            <person name="Obornik M."/>
            <person name="Reyes-Prieto A."/>
            <person name="Armbrust E.V."/>
            <person name="Aves S.J."/>
            <person name="Beiko R.G."/>
            <person name="Coutinho P."/>
            <person name="Dacks J.B."/>
            <person name="Durnford D.G."/>
            <person name="Fast N.M."/>
            <person name="Green B.R."/>
            <person name="Grisdale C."/>
            <person name="Hempe F."/>
            <person name="Henrissat B."/>
            <person name="Hoppner M.P."/>
            <person name="Ishida K.-I."/>
            <person name="Kim E."/>
            <person name="Koreny L."/>
            <person name="Kroth P.G."/>
            <person name="Liu Y."/>
            <person name="Malik S.-B."/>
            <person name="Maier U.G."/>
            <person name="McRose D."/>
            <person name="Mock T."/>
            <person name="Neilson J.A."/>
            <person name="Onodera N.T."/>
            <person name="Poole A.M."/>
            <person name="Pritham E.J."/>
            <person name="Richards T.A."/>
            <person name="Rocap G."/>
            <person name="Roy S.W."/>
            <person name="Sarai C."/>
            <person name="Schaack S."/>
            <person name="Shirato S."/>
            <person name="Slamovits C.H."/>
            <person name="Spencer D.F."/>
            <person name="Suzuki S."/>
            <person name="Worden A.Z."/>
            <person name="Zauner S."/>
            <person name="Barry K."/>
            <person name="Bell C."/>
            <person name="Bharti A.K."/>
            <person name="Crow J.A."/>
            <person name="Grimwood J."/>
            <person name="Kramer R."/>
            <person name="Lindquist E."/>
            <person name="Lucas S."/>
            <person name="Salamov A."/>
            <person name="McFadden G.I."/>
            <person name="Lane C.E."/>
            <person name="Keeling P.J."/>
            <person name="Gray M.W."/>
            <person name="Grigoriev I.V."/>
            <person name="Archibald J.M."/>
        </authorList>
    </citation>
    <scope>NUCLEOTIDE SEQUENCE</scope>
    <source>
        <strain evidence="9">CCMP2712</strain>
    </source>
</reference>
<feature type="transmembrane region" description="Helical" evidence="6">
    <location>
        <begin position="101"/>
        <end position="124"/>
    </location>
</feature>
<accession>L1IJL6</accession>
<comment type="subcellular location">
    <subcellularLocation>
        <location evidence="1">Membrane</location>
        <topology evidence="1">Multi-pass membrane protein</topology>
    </subcellularLocation>
</comment>
<keyword evidence="3 6" id="KW-0812">Transmembrane</keyword>
<comment type="similarity">
    <text evidence="2">Belongs to the multi antimicrobial extrusion (MATE) (TC 2.A.66.1) family.</text>
</comment>
<evidence type="ECO:0000256" key="2">
    <source>
        <dbReference type="ARBA" id="ARBA00010199"/>
    </source>
</evidence>
<evidence type="ECO:0000256" key="5">
    <source>
        <dbReference type="ARBA" id="ARBA00023136"/>
    </source>
</evidence>
<evidence type="ECO:0000256" key="4">
    <source>
        <dbReference type="ARBA" id="ARBA00022989"/>
    </source>
</evidence>
<evidence type="ECO:0000313" key="7">
    <source>
        <dbReference type="EMBL" id="EKX36277.1"/>
    </source>
</evidence>
<keyword evidence="5 6" id="KW-0472">Membrane</keyword>
<feature type="transmembrane region" description="Helical" evidence="6">
    <location>
        <begin position="200"/>
        <end position="217"/>
    </location>
</feature>
<proteinExistence type="inferred from homology"/>
<keyword evidence="4 6" id="KW-1133">Transmembrane helix</keyword>
<feature type="transmembrane region" description="Helical" evidence="6">
    <location>
        <begin position="238"/>
        <end position="258"/>
    </location>
</feature>
<dbReference type="KEGG" id="gtt:GUITHDRAFT_90014"/>
<evidence type="ECO:0008006" key="10">
    <source>
        <dbReference type="Google" id="ProtNLM"/>
    </source>
</evidence>
<evidence type="ECO:0000256" key="3">
    <source>
        <dbReference type="ARBA" id="ARBA00022692"/>
    </source>
</evidence>
<reference evidence="8" key="3">
    <citation type="submission" date="2016-03" db="UniProtKB">
        <authorList>
            <consortium name="EnsemblProtists"/>
        </authorList>
    </citation>
    <scope>IDENTIFICATION</scope>
</reference>
<feature type="transmembrane region" description="Helical" evidence="6">
    <location>
        <begin position="278"/>
        <end position="298"/>
    </location>
</feature>
<dbReference type="OMA" id="LTCKSHI"/>
<keyword evidence="9" id="KW-1185">Reference proteome</keyword>
<protein>
    <recommendedName>
        <fullName evidence="10">Protein DETOXIFICATION</fullName>
    </recommendedName>
</protein>
<reference evidence="7 9" key="1">
    <citation type="journal article" date="2012" name="Nature">
        <title>Algal genomes reveal evolutionary mosaicism and the fate of nucleomorphs.</title>
        <authorList>
            <consortium name="DOE Joint Genome Institute"/>
            <person name="Curtis B.A."/>
            <person name="Tanifuji G."/>
            <person name="Burki F."/>
            <person name="Gruber A."/>
            <person name="Irimia M."/>
            <person name="Maruyama S."/>
            <person name="Arias M.C."/>
            <person name="Ball S.G."/>
            <person name="Gile G.H."/>
            <person name="Hirakawa Y."/>
            <person name="Hopkins J.F."/>
            <person name="Kuo A."/>
            <person name="Rensing S.A."/>
            <person name="Schmutz J."/>
            <person name="Symeonidi A."/>
            <person name="Elias M."/>
            <person name="Eveleigh R.J."/>
            <person name="Herman E.K."/>
            <person name="Klute M.J."/>
            <person name="Nakayama T."/>
            <person name="Obornik M."/>
            <person name="Reyes-Prieto A."/>
            <person name="Armbrust E.V."/>
            <person name="Aves S.J."/>
            <person name="Beiko R.G."/>
            <person name="Coutinho P."/>
            <person name="Dacks J.B."/>
            <person name="Durnford D.G."/>
            <person name="Fast N.M."/>
            <person name="Green B.R."/>
            <person name="Grisdale C.J."/>
            <person name="Hempel F."/>
            <person name="Henrissat B."/>
            <person name="Hoppner M.P."/>
            <person name="Ishida K."/>
            <person name="Kim E."/>
            <person name="Koreny L."/>
            <person name="Kroth P.G."/>
            <person name="Liu Y."/>
            <person name="Malik S.B."/>
            <person name="Maier U.G."/>
            <person name="McRose D."/>
            <person name="Mock T."/>
            <person name="Neilson J.A."/>
            <person name="Onodera N.T."/>
            <person name="Poole A.M."/>
            <person name="Pritham E.J."/>
            <person name="Richards T.A."/>
            <person name="Rocap G."/>
            <person name="Roy S.W."/>
            <person name="Sarai C."/>
            <person name="Schaack S."/>
            <person name="Shirato S."/>
            <person name="Slamovits C.H."/>
            <person name="Spencer D.F."/>
            <person name="Suzuki S."/>
            <person name="Worden A.Z."/>
            <person name="Zauner S."/>
            <person name="Barry K."/>
            <person name="Bell C."/>
            <person name="Bharti A.K."/>
            <person name="Crow J.A."/>
            <person name="Grimwood J."/>
            <person name="Kramer R."/>
            <person name="Lindquist E."/>
            <person name="Lucas S."/>
            <person name="Salamov A."/>
            <person name="McFadden G.I."/>
            <person name="Lane C.E."/>
            <person name="Keeling P.J."/>
            <person name="Gray M.W."/>
            <person name="Grigoriev I.V."/>
            <person name="Archibald J.M."/>
        </authorList>
    </citation>
    <scope>NUCLEOTIDE SEQUENCE</scope>
    <source>
        <strain evidence="7 9">CCMP2712</strain>
    </source>
</reference>
<dbReference type="PaxDb" id="55529-EKX36277"/>
<dbReference type="EMBL" id="JH993076">
    <property type="protein sequence ID" value="EKX36277.1"/>
    <property type="molecule type" value="Genomic_DNA"/>
</dbReference>
<feature type="transmembrane region" description="Helical" evidence="6">
    <location>
        <begin position="20"/>
        <end position="42"/>
    </location>
</feature>
<dbReference type="STRING" id="905079.L1IJL6"/>
<organism evidence="7">
    <name type="scientific">Guillardia theta (strain CCMP2712)</name>
    <name type="common">Cryptophyte</name>
    <dbReference type="NCBI Taxonomy" id="905079"/>
    <lineage>
        <taxon>Eukaryota</taxon>
        <taxon>Cryptophyceae</taxon>
        <taxon>Pyrenomonadales</taxon>
        <taxon>Geminigeraceae</taxon>
        <taxon>Guillardia</taxon>
    </lineage>
</organism>
<dbReference type="PANTHER" id="PTHR42893">
    <property type="entry name" value="PROTEIN DETOXIFICATION 44, CHLOROPLASTIC-RELATED"/>
    <property type="match status" value="1"/>
</dbReference>
<evidence type="ECO:0000313" key="9">
    <source>
        <dbReference type="Proteomes" id="UP000011087"/>
    </source>
</evidence>
<feature type="transmembrane region" description="Helical" evidence="6">
    <location>
        <begin position="417"/>
        <end position="439"/>
    </location>
</feature>
<dbReference type="eggNOG" id="KOG1347">
    <property type="taxonomic scope" value="Eukaryota"/>
</dbReference>
<feature type="transmembrane region" description="Helical" evidence="6">
    <location>
        <begin position="54"/>
        <end position="74"/>
    </location>
</feature>
<dbReference type="InterPro" id="IPR044644">
    <property type="entry name" value="DinF-like"/>
</dbReference>